<name>A0A811BQQ6_9VIRU</name>
<reference evidence="3" key="1">
    <citation type="submission" date="2021-04" db="EMBL/GenBank/DDBJ databases">
        <title>Draft Genome Sequence of Pandoravirus japonicus, Isolated from the Sabaishi River of Niigata, Japan.</title>
        <authorList>
            <person name="Hosokawa N."/>
            <person name="Takahashi H."/>
            <person name="Aoki K."/>
            <person name="Takemura M."/>
        </authorList>
    </citation>
    <scope>NUCLEOTIDE SEQUENCE</scope>
</reference>
<dbReference type="EMBL" id="LC625835">
    <property type="protein sequence ID" value="BCU03670.1"/>
    <property type="molecule type" value="Genomic_DNA"/>
</dbReference>
<keyword evidence="1" id="KW-0472">Membrane</keyword>
<dbReference type="GO" id="GO:0016301">
    <property type="term" value="F:kinase activity"/>
    <property type="evidence" value="ECO:0007669"/>
    <property type="project" value="UniProtKB-KW"/>
</dbReference>
<evidence type="ECO:0000313" key="4">
    <source>
        <dbReference type="Proteomes" id="UP001253637"/>
    </source>
</evidence>
<dbReference type="PANTHER" id="PTHR45890">
    <property type="entry name" value="AARF DOMAIN CONTAINING KINASE 2 (PREDICTED)"/>
    <property type="match status" value="1"/>
</dbReference>
<keyword evidence="1" id="KW-0812">Transmembrane</keyword>
<feature type="domain" description="ABC1 atypical kinase-like" evidence="2">
    <location>
        <begin position="151"/>
        <end position="343"/>
    </location>
</feature>
<evidence type="ECO:0000313" key="3">
    <source>
        <dbReference type="EMBL" id="BCU03670.1"/>
    </source>
</evidence>
<organism evidence="3 4">
    <name type="scientific">Pandoravirus japonicus</name>
    <dbReference type="NCBI Taxonomy" id="2823154"/>
    <lineage>
        <taxon>Viruses</taxon>
        <taxon>Pandoravirus</taxon>
    </lineage>
</organism>
<evidence type="ECO:0000259" key="2">
    <source>
        <dbReference type="Pfam" id="PF03109"/>
    </source>
</evidence>
<accession>A0A811BQQ6</accession>
<sequence length="461" mass="48821">MQQTPMWTRPETVAAWAVAQRSADMVWKVAVYMVAVSVGLCGVSDAVAALGPLAIKLAQAATARPDLFLAAFIEALRPLQDRVPAEPVDDLPDGAVLLASGSVAQVYACETANETRAARAGDAGSAHDSDDDDGAGVFARHRSGGLGRPSFVVKVRRPTVLRRAAVDRVILVWFMRTWLGRALVARACRRTLAADAIDHLVAIADDGLSRHVDLAAEASNAERMRALFADDPSGTVFVPRTVAALSTSERLFMERVDGVPIARLPTAAARSSAARLLVEAMCRMVFKHGLLHGDIHEGNVLCVRDPDPAASDVRVRIALLDMGVVHDVDAVQRRLIVLLLRTAIGAEAPDLLAACIYSTKAALTKTMTETAPTPARCALPRRSYARFVEDVTAAVAAGRHGSDLGAFVDGLARACADSGVAMDRDMIARVAPLVAADAIARTYMAPSLTVTACSLYGGLFS</sequence>
<proteinExistence type="predicted"/>
<dbReference type="Pfam" id="PF03109">
    <property type="entry name" value="ABC1"/>
    <property type="match status" value="1"/>
</dbReference>
<dbReference type="InterPro" id="IPR052402">
    <property type="entry name" value="ADCK_kinase"/>
</dbReference>
<keyword evidence="1" id="KW-1133">Transmembrane helix</keyword>
<keyword evidence="3" id="KW-0418">Kinase</keyword>
<dbReference type="InterPro" id="IPR004147">
    <property type="entry name" value="ABC1_dom"/>
</dbReference>
<keyword evidence="3" id="KW-0808">Transferase</keyword>
<dbReference type="SUPFAM" id="SSF56112">
    <property type="entry name" value="Protein kinase-like (PK-like)"/>
    <property type="match status" value="1"/>
</dbReference>
<evidence type="ECO:0000256" key="1">
    <source>
        <dbReference type="SAM" id="Phobius"/>
    </source>
</evidence>
<protein>
    <submittedName>
        <fullName evidence="3">Protein kinase</fullName>
    </submittedName>
</protein>
<dbReference type="InterPro" id="IPR011009">
    <property type="entry name" value="Kinase-like_dom_sf"/>
</dbReference>
<dbReference type="Proteomes" id="UP001253637">
    <property type="component" value="Segment"/>
</dbReference>
<dbReference type="PANTHER" id="PTHR45890:SF1">
    <property type="entry name" value="AARF DOMAIN CONTAINING KINASE 2"/>
    <property type="match status" value="1"/>
</dbReference>
<feature type="transmembrane region" description="Helical" evidence="1">
    <location>
        <begin position="29"/>
        <end position="55"/>
    </location>
</feature>